<keyword evidence="4" id="KW-1185">Reference proteome</keyword>
<sequence>MFNALRVALFFAAANLAAALDISSSNRRLASEPAKPNGCDEQCCERTPQQAA</sequence>
<evidence type="ECO:0000313" key="3">
    <source>
        <dbReference type="EMBL" id="OQD61865.1"/>
    </source>
</evidence>
<organism evidence="3 4">
    <name type="scientific">Penicillium polonicum</name>
    <dbReference type="NCBI Taxonomy" id="60169"/>
    <lineage>
        <taxon>Eukaryota</taxon>
        <taxon>Fungi</taxon>
        <taxon>Dikarya</taxon>
        <taxon>Ascomycota</taxon>
        <taxon>Pezizomycotina</taxon>
        <taxon>Eurotiomycetes</taxon>
        <taxon>Eurotiomycetidae</taxon>
        <taxon>Eurotiales</taxon>
        <taxon>Aspergillaceae</taxon>
        <taxon>Penicillium</taxon>
    </lineage>
</organism>
<dbReference type="Proteomes" id="UP000191408">
    <property type="component" value="Unassembled WGS sequence"/>
</dbReference>
<proteinExistence type="predicted"/>
<feature type="signal peptide" evidence="2">
    <location>
        <begin position="1"/>
        <end position="19"/>
    </location>
</feature>
<name>A0A1V6NB54_PENPO</name>
<comment type="caution">
    <text evidence="3">The sequence shown here is derived from an EMBL/GenBank/DDBJ whole genome shotgun (WGS) entry which is preliminary data.</text>
</comment>
<keyword evidence="2" id="KW-0732">Signal</keyword>
<evidence type="ECO:0000256" key="1">
    <source>
        <dbReference type="SAM" id="MobiDB-lite"/>
    </source>
</evidence>
<feature type="chain" id="PRO_5013388537" evidence="2">
    <location>
        <begin position="20"/>
        <end position="52"/>
    </location>
</feature>
<evidence type="ECO:0000313" key="4">
    <source>
        <dbReference type="Proteomes" id="UP000191408"/>
    </source>
</evidence>
<feature type="region of interest" description="Disordered" evidence="1">
    <location>
        <begin position="29"/>
        <end position="52"/>
    </location>
</feature>
<protein>
    <submittedName>
        <fullName evidence="3">Uncharacterized protein</fullName>
    </submittedName>
</protein>
<evidence type="ECO:0000256" key="2">
    <source>
        <dbReference type="SAM" id="SignalP"/>
    </source>
</evidence>
<dbReference type="EMBL" id="MDYM01000015">
    <property type="protein sequence ID" value="OQD61865.1"/>
    <property type="molecule type" value="Genomic_DNA"/>
</dbReference>
<reference evidence="4" key="1">
    <citation type="journal article" date="2017" name="Nat. Microbiol.">
        <title>Global analysis of biosynthetic gene clusters reveals vast potential of secondary metabolite production in Penicillium species.</title>
        <authorList>
            <person name="Nielsen J.C."/>
            <person name="Grijseels S."/>
            <person name="Prigent S."/>
            <person name="Ji B."/>
            <person name="Dainat J."/>
            <person name="Nielsen K.F."/>
            <person name="Frisvad J.C."/>
            <person name="Workman M."/>
            <person name="Nielsen J."/>
        </authorList>
    </citation>
    <scope>NUCLEOTIDE SEQUENCE [LARGE SCALE GENOMIC DNA]</scope>
    <source>
        <strain evidence="4">IBT 4502</strain>
    </source>
</reference>
<gene>
    <name evidence="3" type="ORF">PENPOL_c015G00651</name>
</gene>
<accession>A0A1V6NB54</accession>
<dbReference type="AlphaFoldDB" id="A0A1V6NB54"/>